<comment type="catalytic activity">
    <reaction evidence="8">
        <text>tRNA(Glu) + L-glutamate + ATP = L-glutamyl-tRNA(Glu) + AMP + diphosphate</text>
        <dbReference type="Rhea" id="RHEA:23540"/>
        <dbReference type="Rhea" id="RHEA-COMP:9663"/>
        <dbReference type="Rhea" id="RHEA-COMP:9680"/>
        <dbReference type="ChEBI" id="CHEBI:29985"/>
        <dbReference type="ChEBI" id="CHEBI:30616"/>
        <dbReference type="ChEBI" id="CHEBI:33019"/>
        <dbReference type="ChEBI" id="CHEBI:78442"/>
        <dbReference type="ChEBI" id="CHEBI:78520"/>
        <dbReference type="ChEBI" id="CHEBI:456215"/>
        <dbReference type="EC" id="6.1.1.17"/>
    </reaction>
</comment>
<dbReference type="Proteomes" id="UP000736856">
    <property type="component" value="Unassembled WGS sequence"/>
</dbReference>
<feature type="binding site" evidence="8">
    <location>
        <position position="255"/>
    </location>
    <ligand>
        <name>ATP</name>
        <dbReference type="ChEBI" id="CHEBI:30616"/>
    </ligand>
</feature>
<dbReference type="PANTHER" id="PTHR43311">
    <property type="entry name" value="GLUTAMATE--TRNA LIGASE"/>
    <property type="match status" value="1"/>
</dbReference>
<dbReference type="GO" id="GO:0000049">
    <property type="term" value="F:tRNA binding"/>
    <property type="evidence" value="ECO:0007669"/>
    <property type="project" value="InterPro"/>
</dbReference>
<dbReference type="InterPro" id="IPR049940">
    <property type="entry name" value="GluQ/Sye"/>
</dbReference>
<evidence type="ECO:0000256" key="2">
    <source>
        <dbReference type="ARBA" id="ARBA00022490"/>
    </source>
</evidence>
<dbReference type="AlphaFoldDB" id="A0A937AQP3"/>
<keyword evidence="7 8" id="KW-0030">Aminoacyl-tRNA synthetase</keyword>
<dbReference type="FunFam" id="3.40.50.620:FF:000045">
    <property type="entry name" value="Glutamate--tRNA ligase, mitochondrial"/>
    <property type="match status" value="1"/>
</dbReference>
<evidence type="ECO:0000256" key="3">
    <source>
        <dbReference type="ARBA" id="ARBA00022598"/>
    </source>
</evidence>
<dbReference type="InterPro" id="IPR045462">
    <property type="entry name" value="aa-tRNA-synth_I_cd-bd"/>
</dbReference>
<comment type="subcellular location">
    <subcellularLocation>
        <location evidence="8">Cytoplasm</location>
    </subcellularLocation>
</comment>
<dbReference type="GO" id="GO:0006424">
    <property type="term" value="P:glutamyl-tRNA aminoacylation"/>
    <property type="evidence" value="ECO:0007669"/>
    <property type="project" value="UniProtKB-UniRule"/>
</dbReference>
<dbReference type="InterPro" id="IPR033910">
    <property type="entry name" value="GluRS_core"/>
</dbReference>
<dbReference type="Pfam" id="PF00749">
    <property type="entry name" value="tRNA-synt_1c"/>
    <property type="match status" value="1"/>
</dbReference>
<comment type="caution">
    <text evidence="11">The sequence shown here is derived from an EMBL/GenBank/DDBJ whole genome shotgun (WGS) entry which is preliminary data.</text>
</comment>
<dbReference type="NCBIfam" id="TIGR00464">
    <property type="entry name" value="gltX_bact"/>
    <property type="match status" value="1"/>
</dbReference>
<dbReference type="PRINTS" id="PR00987">
    <property type="entry name" value="TRNASYNTHGLU"/>
</dbReference>
<feature type="domain" description="Glutamyl/glutaminyl-tRNA synthetase class Ib catalytic" evidence="9">
    <location>
        <begin position="5"/>
        <end position="322"/>
    </location>
</feature>
<gene>
    <name evidence="8" type="primary">gltX</name>
    <name evidence="11" type="ORF">EU981_03730</name>
</gene>
<dbReference type="HAMAP" id="MF_00022">
    <property type="entry name" value="Glu_tRNA_synth_type1"/>
    <property type="match status" value="1"/>
</dbReference>
<dbReference type="InterPro" id="IPR000924">
    <property type="entry name" value="Glu/Gln-tRNA-synth"/>
</dbReference>
<comment type="subunit">
    <text evidence="8">Monomer.</text>
</comment>
<dbReference type="Gene3D" id="3.40.50.620">
    <property type="entry name" value="HUPs"/>
    <property type="match status" value="1"/>
</dbReference>
<name>A0A937AQP3_9HYPH</name>
<feature type="short sequence motif" description="'KMSKS' region" evidence="8">
    <location>
        <begin position="252"/>
        <end position="256"/>
    </location>
</feature>
<dbReference type="GO" id="GO:0008270">
    <property type="term" value="F:zinc ion binding"/>
    <property type="evidence" value="ECO:0007669"/>
    <property type="project" value="InterPro"/>
</dbReference>
<dbReference type="Pfam" id="PF19269">
    <property type="entry name" value="Anticodon_2"/>
    <property type="match status" value="1"/>
</dbReference>
<dbReference type="InterPro" id="IPR004527">
    <property type="entry name" value="Glu-tRNA-ligase_bac/mito"/>
</dbReference>
<dbReference type="Gene3D" id="1.10.10.350">
    <property type="match status" value="1"/>
</dbReference>
<evidence type="ECO:0000256" key="5">
    <source>
        <dbReference type="ARBA" id="ARBA00022840"/>
    </source>
</evidence>
<dbReference type="EMBL" id="SEOL01000006">
    <property type="protein sequence ID" value="MBL0849171.1"/>
    <property type="molecule type" value="Genomic_DNA"/>
</dbReference>
<evidence type="ECO:0000313" key="12">
    <source>
        <dbReference type="Proteomes" id="UP000736856"/>
    </source>
</evidence>
<evidence type="ECO:0000256" key="7">
    <source>
        <dbReference type="ARBA" id="ARBA00023146"/>
    </source>
</evidence>
<sequence length="490" mass="56744">MTSSVRVRVAPSPTGDPHIGTAYTALFNYLIAKKMGGKFLLRIEDTDSKRSTRESEDAVIKSLKWCGLHWDEGPDIGGDYGPYRQSERKNIYQPYVQNLLDKNHAFRCFCSAERLEEMREGQRKRNLMSKYDGHCLNLSAQDIKRFLNENKPYVVRLKIPDQGLCTVHDTIYGSMEIPWNSVDMQVLLKSDGMPTYHLANVVDDYLMKITHVARGEEWISSVPKHVLLYKYLNFPLPQWIHLPLMRNSDKSKLSKRKNQTSISYYSAIGYLPEALINFLGLFFTQQTEKEDELMDMKQLIEHFNLHQLSKSGAVFDRQKLDWLNGRWIRERLSSTEFKSRVSQWMREEDRLDKGFDLAQSRILNFGSLPSMMGFLFQSDMNITKESFQNLSLYPKEILDILQTAQEELGKISVWKRDNIQTALRNAAQNVEKSLKMIVKPLFISLSGSQHSLPLFDSMEILGRAVVHFRLTHALTLVSSLVQDDKKEKKK</sequence>
<dbReference type="EC" id="6.1.1.17" evidence="8"/>
<evidence type="ECO:0000256" key="8">
    <source>
        <dbReference type="HAMAP-Rule" id="MF_00022"/>
    </source>
</evidence>
<dbReference type="InterPro" id="IPR001412">
    <property type="entry name" value="aa-tRNA-synth_I_CS"/>
</dbReference>
<comment type="similarity">
    <text evidence="1 8">Belongs to the class-I aminoacyl-tRNA synthetase family. Glutamate--tRNA ligase type 1 subfamily.</text>
</comment>
<dbReference type="InterPro" id="IPR008925">
    <property type="entry name" value="aa_tRNA-synth_I_cd-bd_sf"/>
</dbReference>
<protein>
    <recommendedName>
        <fullName evidence="8">Glutamate--tRNA ligase</fullName>
        <ecNumber evidence="8">6.1.1.17</ecNumber>
    </recommendedName>
    <alternativeName>
        <fullName evidence="8">Glutamyl-tRNA synthetase</fullName>
        <shortName evidence="8">GluRS</shortName>
    </alternativeName>
</protein>
<dbReference type="PROSITE" id="PS00178">
    <property type="entry name" value="AA_TRNA_LIGASE_I"/>
    <property type="match status" value="1"/>
</dbReference>
<keyword evidence="3 8" id="KW-0436">Ligase</keyword>
<reference evidence="11" key="1">
    <citation type="submission" date="2019-02" db="EMBL/GenBank/DDBJ databases">
        <title>A novel Candidatus Liberibacter species associated with the New Zealand native fuchsia psyllid, Ctenarytaina fuchsiae.</title>
        <authorList>
            <person name="Thompson S.M."/>
            <person name="Jorgensen N."/>
            <person name="David C."/>
            <person name="Bulman S.R."/>
            <person name="Smith G.R."/>
        </authorList>
    </citation>
    <scope>NUCLEOTIDE SEQUENCE</scope>
    <source>
        <strain evidence="11">Oxford</strain>
    </source>
</reference>
<accession>A0A937AQP3</accession>
<evidence type="ECO:0000259" key="10">
    <source>
        <dbReference type="Pfam" id="PF19269"/>
    </source>
</evidence>
<dbReference type="InterPro" id="IPR020751">
    <property type="entry name" value="aa-tRNA-synth_I_codon-bd_sub2"/>
</dbReference>
<organism evidence="11 12">
    <name type="scientific">Candidatus Liberibacter ctenarytainae</name>
    <dbReference type="NCBI Taxonomy" id="2020335"/>
    <lineage>
        <taxon>Bacteria</taxon>
        <taxon>Pseudomonadati</taxon>
        <taxon>Pseudomonadota</taxon>
        <taxon>Alphaproteobacteria</taxon>
        <taxon>Hyphomicrobiales</taxon>
        <taxon>Rhizobiaceae</taxon>
        <taxon>Liberibacter</taxon>
    </lineage>
</organism>
<dbReference type="InterPro" id="IPR014729">
    <property type="entry name" value="Rossmann-like_a/b/a_fold"/>
</dbReference>
<feature type="domain" description="Aminoacyl-tRNA synthetase class I anticodon-binding" evidence="10">
    <location>
        <begin position="339"/>
        <end position="474"/>
    </location>
</feature>
<proteinExistence type="inferred from homology"/>
<evidence type="ECO:0000313" key="11">
    <source>
        <dbReference type="EMBL" id="MBL0849171.1"/>
    </source>
</evidence>
<dbReference type="GO" id="GO:0005524">
    <property type="term" value="F:ATP binding"/>
    <property type="evidence" value="ECO:0007669"/>
    <property type="project" value="UniProtKB-UniRule"/>
</dbReference>
<dbReference type="CDD" id="cd00808">
    <property type="entry name" value="GluRS_core"/>
    <property type="match status" value="1"/>
</dbReference>
<keyword evidence="2 8" id="KW-0963">Cytoplasm</keyword>
<dbReference type="InterPro" id="IPR020058">
    <property type="entry name" value="Glu/Gln-tRNA-synth_Ib_cat-dom"/>
</dbReference>
<evidence type="ECO:0000259" key="9">
    <source>
        <dbReference type="Pfam" id="PF00749"/>
    </source>
</evidence>
<keyword evidence="5 8" id="KW-0067">ATP-binding</keyword>
<comment type="caution">
    <text evidence="8">Lacks conserved residue(s) required for the propagation of feature annotation.</text>
</comment>
<dbReference type="SUPFAM" id="SSF52374">
    <property type="entry name" value="Nucleotidylyl transferase"/>
    <property type="match status" value="1"/>
</dbReference>
<dbReference type="SUPFAM" id="SSF48163">
    <property type="entry name" value="An anticodon-binding domain of class I aminoacyl-tRNA synthetases"/>
    <property type="match status" value="1"/>
</dbReference>
<keyword evidence="4 8" id="KW-0547">Nucleotide-binding</keyword>
<dbReference type="PANTHER" id="PTHR43311:SF2">
    <property type="entry name" value="GLUTAMATE--TRNA LIGASE, MITOCHONDRIAL-RELATED"/>
    <property type="match status" value="1"/>
</dbReference>
<keyword evidence="6 8" id="KW-0648">Protein biosynthesis</keyword>
<dbReference type="GO" id="GO:0004818">
    <property type="term" value="F:glutamate-tRNA ligase activity"/>
    <property type="evidence" value="ECO:0007669"/>
    <property type="project" value="UniProtKB-UniRule"/>
</dbReference>
<feature type="short sequence motif" description="'HIGH' region" evidence="8">
    <location>
        <begin position="11"/>
        <end position="21"/>
    </location>
</feature>
<comment type="function">
    <text evidence="8">Catalyzes the attachment of glutamate to tRNA(Glu) in a two-step reaction: glutamate is first activated by ATP to form Glu-AMP and then transferred to the acceptor end of tRNA(Glu).</text>
</comment>
<evidence type="ECO:0000256" key="1">
    <source>
        <dbReference type="ARBA" id="ARBA00007894"/>
    </source>
</evidence>
<evidence type="ECO:0000256" key="6">
    <source>
        <dbReference type="ARBA" id="ARBA00022917"/>
    </source>
</evidence>
<evidence type="ECO:0000256" key="4">
    <source>
        <dbReference type="ARBA" id="ARBA00022741"/>
    </source>
</evidence>
<dbReference type="GO" id="GO:0005829">
    <property type="term" value="C:cytosol"/>
    <property type="evidence" value="ECO:0007669"/>
    <property type="project" value="TreeGrafter"/>
</dbReference>